<dbReference type="STRING" id="1150368.SAMN02927921_03642"/>
<dbReference type="RefSeq" id="WP_072318887.1">
    <property type="nucleotide sequence ID" value="NZ_FPJE01000027.1"/>
</dbReference>
<protein>
    <submittedName>
        <fullName evidence="1">2'-5' RNA ligase</fullName>
    </submittedName>
</protein>
<name>A0A1K1RIU3_9FLAO</name>
<dbReference type="Gene3D" id="3.90.1140.10">
    <property type="entry name" value="Cyclic phosphodiesterase"/>
    <property type="match status" value="1"/>
</dbReference>
<dbReference type="Proteomes" id="UP000182248">
    <property type="component" value="Unassembled WGS sequence"/>
</dbReference>
<dbReference type="PANTHER" id="PTHR40037">
    <property type="entry name" value="PHOSPHOESTERASE YJCG-RELATED"/>
    <property type="match status" value="1"/>
</dbReference>
<evidence type="ECO:0000313" key="2">
    <source>
        <dbReference type="Proteomes" id="UP000182248"/>
    </source>
</evidence>
<dbReference type="GO" id="GO:0016874">
    <property type="term" value="F:ligase activity"/>
    <property type="evidence" value="ECO:0007669"/>
    <property type="project" value="UniProtKB-KW"/>
</dbReference>
<dbReference type="Pfam" id="PF13563">
    <property type="entry name" value="2_5_RNA_ligase2"/>
    <property type="match status" value="1"/>
</dbReference>
<evidence type="ECO:0000313" key="1">
    <source>
        <dbReference type="EMBL" id="SFW72170.1"/>
    </source>
</evidence>
<dbReference type="AlphaFoldDB" id="A0A1K1RIU3"/>
<sequence length="182" mass="20852">MEQHLYFIAIVPPPHIRDEVCLIKKELCENYGIKHALKSPAHITLQMPFRRSAGEETILIGALRHFAENMRPVPIVLDGFGSFPPGVIYIALKGHSRLIALRQELQKILSGPCGFSDTEMKHKFHPHMTVATRDIPEASYNELWEIFGKRTFQASFVARGITLLKHNGKYWEIFREFGPTQM</sequence>
<gene>
    <name evidence="1" type="ORF">SAMN02927921_03642</name>
</gene>
<dbReference type="EMBL" id="FPJE01000027">
    <property type="protein sequence ID" value="SFW72170.1"/>
    <property type="molecule type" value="Genomic_DNA"/>
</dbReference>
<reference evidence="1 2" key="1">
    <citation type="submission" date="2016-11" db="EMBL/GenBank/DDBJ databases">
        <authorList>
            <person name="Jaros S."/>
            <person name="Januszkiewicz K."/>
            <person name="Wedrychowicz H."/>
        </authorList>
    </citation>
    <scope>NUCLEOTIDE SEQUENCE [LARGE SCALE GENOMIC DNA]</scope>
    <source>
        <strain evidence="1 2">CGMCC 1.12145</strain>
    </source>
</reference>
<accession>A0A1K1RIU3</accession>
<dbReference type="SUPFAM" id="SSF55144">
    <property type="entry name" value="LigT-like"/>
    <property type="match status" value="1"/>
</dbReference>
<organism evidence="1 2">
    <name type="scientific">Sinomicrobium oceani</name>
    <dbReference type="NCBI Taxonomy" id="1150368"/>
    <lineage>
        <taxon>Bacteria</taxon>
        <taxon>Pseudomonadati</taxon>
        <taxon>Bacteroidota</taxon>
        <taxon>Flavobacteriia</taxon>
        <taxon>Flavobacteriales</taxon>
        <taxon>Flavobacteriaceae</taxon>
        <taxon>Sinomicrobium</taxon>
    </lineage>
</organism>
<dbReference type="OrthoDB" id="1951600at2"/>
<dbReference type="PANTHER" id="PTHR40037:SF1">
    <property type="entry name" value="PHOSPHOESTERASE SAOUHSC_00951-RELATED"/>
    <property type="match status" value="1"/>
</dbReference>
<dbReference type="InterPro" id="IPR050580">
    <property type="entry name" value="2H_phosphoesterase_YjcG-like"/>
</dbReference>
<dbReference type="InterPro" id="IPR009097">
    <property type="entry name" value="Cyclic_Pdiesterase"/>
</dbReference>
<keyword evidence="1" id="KW-0436">Ligase</keyword>
<keyword evidence="2" id="KW-1185">Reference proteome</keyword>
<proteinExistence type="predicted"/>